<evidence type="ECO:0000259" key="2">
    <source>
        <dbReference type="Pfam" id="PF14759"/>
    </source>
</evidence>
<proteinExistence type="predicted"/>
<evidence type="ECO:0000256" key="1">
    <source>
        <dbReference type="SAM" id="MobiDB-lite"/>
    </source>
</evidence>
<evidence type="ECO:0000313" key="3">
    <source>
        <dbReference type="EMBL" id="MFF8275953.1"/>
    </source>
</evidence>
<dbReference type="Proteomes" id="UP001603013">
    <property type="component" value="Unassembled WGS sequence"/>
</dbReference>
<name>A0ABW6Y813_9ACTN</name>
<protein>
    <submittedName>
        <fullName evidence="3">Oxidoreductase C-terminal domain-containing protein</fullName>
    </submittedName>
</protein>
<sequence length="139" mass="15258">MRAEHWAGATEQPAVAVRNLLAGRTVDGNRLLPVFWSDRYGARVRFAGRRREGDTVRVVEGATEEGGFLGVYERDGRTTPVPAVDRPRAFLRAHRELASRELARATGPAANPVCPGAPHPRYSGRRGPRRFFVSDAVPG</sequence>
<feature type="region of interest" description="Disordered" evidence="1">
    <location>
        <begin position="104"/>
        <end position="129"/>
    </location>
</feature>
<feature type="domain" description="Reductase C-terminal" evidence="2">
    <location>
        <begin position="35"/>
        <end position="101"/>
    </location>
</feature>
<dbReference type="RefSeq" id="WP_391933542.1">
    <property type="nucleotide sequence ID" value="NZ_JBIBSM010000003.1"/>
</dbReference>
<organism evidence="3 4">
    <name type="scientific">Streptomyces lateritius</name>
    <dbReference type="NCBI Taxonomy" id="67313"/>
    <lineage>
        <taxon>Bacteria</taxon>
        <taxon>Bacillati</taxon>
        <taxon>Actinomycetota</taxon>
        <taxon>Actinomycetes</taxon>
        <taxon>Kitasatosporales</taxon>
        <taxon>Streptomycetaceae</taxon>
        <taxon>Streptomyces</taxon>
    </lineage>
</organism>
<dbReference type="InterPro" id="IPR016156">
    <property type="entry name" value="FAD/NAD-linked_Rdtase_dimer_sf"/>
</dbReference>
<dbReference type="Gene3D" id="3.30.390.30">
    <property type="match status" value="1"/>
</dbReference>
<reference evidence="3 4" key="1">
    <citation type="submission" date="2024-10" db="EMBL/GenBank/DDBJ databases">
        <title>The Natural Products Discovery Center: Release of the First 8490 Sequenced Strains for Exploring Actinobacteria Biosynthetic Diversity.</title>
        <authorList>
            <person name="Kalkreuter E."/>
            <person name="Kautsar S.A."/>
            <person name="Yang D."/>
            <person name="Bader C.D."/>
            <person name="Teijaro C.N."/>
            <person name="Fluegel L."/>
            <person name="Davis C.M."/>
            <person name="Simpson J.R."/>
            <person name="Lauterbach L."/>
            <person name="Steele A.D."/>
            <person name="Gui C."/>
            <person name="Meng S."/>
            <person name="Li G."/>
            <person name="Viehrig K."/>
            <person name="Ye F."/>
            <person name="Su P."/>
            <person name="Kiefer A.F."/>
            <person name="Nichols A."/>
            <person name="Cepeda A.J."/>
            <person name="Yan W."/>
            <person name="Fan B."/>
            <person name="Jiang Y."/>
            <person name="Adhikari A."/>
            <person name="Zheng C.-J."/>
            <person name="Schuster L."/>
            <person name="Cowan T.M."/>
            <person name="Smanski M.J."/>
            <person name="Chevrette M.G."/>
            <person name="De Carvalho L.P.S."/>
            <person name="Shen B."/>
        </authorList>
    </citation>
    <scope>NUCLEOTIDE SEQUENCE [LARGE SCALE GENOMIC DNA]</scope>
    <source>
        <strain evidence="3 4">NPDC015755</strain>
    </source>
</reference>
<evidence type="ECO:0000313" key="4">
    <source>
        <dbReference type="Proteomes" id="UP001603013"/>
    </source>
</evidence>
<dbReference type="InterPro" id="IPR028202">
    <property type="entry name" value="Reductase_C"/>
</dbReference>
<gene>
    <name evidence="3" type="ORF">ACF05T_07540</name>
</gene>
<accession>A0ABW6Y813</accession>
<dbReference type="EMBL" id="JBIBSM010000003">
    <property type="protein sequence ID" value="MFF8275953.1"/>
    <property type="molecule type" value="Genomic_DNA"/>
</dbReference>
<keyword evidence="4" id="KW-1185">Reference proteome</keyword>
<dbReference type="SUPFAM" id="SSF55424">
    <property type="entry name" value="FAD/NAD-linked reductases, dimerisation (C-terminal) domain"/>
    <property type="match status" value="1"/>
</dbReference>
<dbReference type="Pfam" id="PF14759">
    <property type="entry name" value="Reductase_C"/>
    <property type="match status" value="1"/>
</dbReference>
<comment type="caution">
    <text evidence="3">The sequence shown here is derived from an EMBL/GenBank/DDBJ whole genome shotgun (WGS) entry which is preliminary data.</text>
</comment>